<evidence type="ECO:0000313" key="2">
    <source>
        <dbReference type="Proteomes" id="UP000078459"/>
    </source>
</evidence>
<dbReference type="STRING" id="1826909.A5893_16480"/>
<comment type="caution">
    <text evidence="1">The sequence shown here is derived from an EMBL/GenBank/DDBJ whole genome shotgun (WGS) entry which is preliminary data.</text>
</comment>
<dbReference type="OrthoDB" id="1421826at2"/>
<dbReference type="InterPro" id="IPR018644">
    <property type="entry name" value="DUF2071"/>
</dbReference>
<evidence type="ECO:0000313" key="1">
    <source>
        <dbReference type="EMBL" id="OAQ38029.1"/>
    </source>
</evidence>
<dbReference type="Proteomes" id="UP000078459">
    <property type="component" value="Unassembled WGS sequence"/>
</dbReference>
<organism evidence="1 2">
    <name type="scientific">Pedobacter psychrophilus</name>
    <dbReference type="NCBI Taxonomy" id="1826909"/>
    <lineage>
        <taxon>Bacteria</taxon>
        <taxon>Pseudomonadati</taxon>
        <taxon>Bacteroidota</taxon>
        <taxon>Sphingobacteriia</taxon>
        <taxon>Sphingobacteriales</taxon>
        <taxon>Sphingobacteriaceae</taxon>
        <taxon>Pedobacter</taxon>
    </lineage>
</organism>
<protein>
    <recommendedName>
        <fullName evidence="3">DUF2071 domain-containing protein</fullName>
    </recommendedName>
</protein>
<reference evidence="1 2" key="1">
    <citation type="submission" date="2016-04" db="EMBL/GenBank/DDBJ databases">
        <authorList>
            <person name="Evans L.H."/>
            <person name="Alamgir A."/>
            <person name="Owens N."/>
            <person name="Weber N.D."/>
            <person name="Virtaneva K."/>
            <person name="Barbian K."/>
            <person name="Babar A."/>
            <person name="Rosenke K."/>
        </authorList>
    </citation>
    <scope>NUCLEOTIDE SEQUENCE [LARGE SCALE GENOMIC DNA]</scope>
    <source>
        <strain evidence="1 2">CCM 8644</strain>
    </source>
</reference>
<dbReference type="PANTHER" id="PTHR39186:SF1">
    <property type="entry name" value="DUF2071 DOMAIN-CONTAINING PROTEIN"/>
    <property type="match status" value="1"/>
</dbReference>
<name>A0A179DBX7_9SPHI</name>
<evidence type="ECO:0008006" key="3">
    <source>
        <dbReference type="Google" id="ProtNLM"/>
    </source>
</evidence>
<reference evidence="1 2" key="2">
    <citation type="submission" date="2016-06" db="EMBL/GenBank/DDBJ databases">
        <title>Pedobacter psychrophilus sp. nov., isolated from Antarctic fragmentary rock.</title>
        <authorList>
            <person name="Svec P."/>
        </authorList>
    </citation>
    <scope>NUCLEOTIDE SEQUENCE [LARGE SCALE GENOMIC DNA]</scope>
    <source>
        <strain evidence="1 2">CCM 8644</strain>
    </source>
</reference>
<dbReference type="Pfam" id="PF09844">
    <property type="entry name" value="DUF2071"/>
    <property type="match status" value="1"/>
</dbReference>
<keyword evidence="2" id="KW-1185">Reference proteome</keyword>
<dbReference type="PANTHER" id="PTHR39186">
    <property type="entry name" value="DUF2071 FAMILY PROTEIN"/>
    <property type="match status" value="1"/>
</dbReference>
<dbReference type="AlphaFoldDB" id="A0A179DBX7"/>
<gene>
    <name evidence="1" type="ORF">A5893_16480</name>
</gene>
<dbReference type="EMBL" id="LWHJ01000032">
    <property type="protein sequence ID" value="OAQ38029.1"/>
    <property type="molecule type" value="Genomic_DNA"/>
</dbReference>
<accession>A0A179DBX7</accession>
<sequence>MANYKVNAEILEKYVPPNTQLDSYNGNYYVSLIGFMFLDTRIKGIKIPFHVNFEEVNLRFYVKYNDREVWKRGAVFISEVVSKPMIALVANTLFHEHYEVLKTKHCWEKHSDYQKVSYQWKKKNWYELSVLADINAKKIISGSEEEFITEHYFGYTKTGKNKSLEYDVEHKKWEIYNVKEFNVKTDFEDLYGKDFAFLNEAKPNSVFLVEGSEILIRDGKKVY</sequence>
<proteinExistence type="predicted"/>